<protein>
    <submittedName>
        <fullName evidence="2">Uncharacterized protein</fullName>
    </submittedName>
</protein>
<proteinExistence type="predicted"/>
<keyword evidence="1" id="KW-0812">Transmembrane</keyword>
<organism evidence="2">
    <name type="scientific">bioreactor metagenome</name>
    <dbReference type="NCBI Taxonomy" id="1076179"/>
    <lineage>
        <taxon>unclassified sequences</taxon>
        <taxon>metagenomes</taxon>
        <taxon>ecological metagenomes</taxon>
    </lineage>
</organism>
<dbReference type="EMBL" id="VSSQ01018013">
    <property type="protein sequence ID" value="MPM60836.1"/>
    <property type="molecule type" value="Genomic_DNA"/>
</dbReference>
<evidence type="ECO:0000313" key="2">
    <source>
        <dbReference type="EMBL" id="MPM60836.1"/>
    </source>
</evidence>
<evidence type="ECO:0000256" key="1">
    <source>
        <dbReference type="SAM" id="Phobius"/>
    </source>
</evidence>
<name>A0A645B704_9ZZZZ</name>
<sequence>MSRYTIAVISLTLVVVALFRLLVWIHKDSNRHFSGEQKKSLREGTVLTIWIVIGFLLSMDVLALFLWIFPRP</sequence>
<accession>A0A645B704</accession>
<reference evidence="2" key="1">
    <citation type="submission" date="2019-08" db="EMBL/GenBank/DDBJ databases">
        <authorList>
            <person name="Kucharzyk K."/>
            <person name="Murdoch R.W."/>
            <person name="Higgins S."/>
            <person name="Loffler F."/>
        </authorList>
    </citation>
    <scope>NUCLEOTIDE SEQUENCE</scope>
</reference>
<feature type="transmembrane region" description="Helical" evidence="1">
    <location>
        <begin position="6"/>
        <end position="25"/>
    </location>
</feature>
<keyword evidence="1" id="KW-0472">Membrane</keyword>
<comment type="caution">
    <text evidence="2">The sequence shown here is derived from an EMBL/GenBank/DDBJ whole genome shotgun (WGS) entry which is preliminary data.</text>
</comment>
<feature type="transmembrane region" description="Helical" evidence="1">
    <location>
        <begin position="46"/>
        <end position="69"/>
    </location>
</feature>
<gene>
    <name evidence="2" type="ORF">SDC9_107690</name>
</gene>
<keyword evidence="1" id="KW-1133">Transmembrane helix</keyword>
<dbReference type="AlphaFoldDB" id="A0A645B704"/>